<organism evidence="2 3">
    <name type="scientific">Vitreoscilla massiliensis</name>
    <dbReference type="NCBI Taxonomy" id="1689272"/>
    <lineage>
        <taxon>Bacteria</taxon>
        <taxon>Pseudomonadati</taxon>
        <taxon>Pseudomonadota</taxon>
        <taxon>Betaproteobacteria</taxon>
        <taxon>Neisseriales</taxon>
        <taxon>Neisseriaceae</taxon>
        <taxon>Vitreoscilla</taxon>
    </lineage>
</organism>
<keyword evidence="3" id="KW-1185">Reference proteome</keyword>
<proteinExistence type="predicted"/>
<feature type="signal peptide" evidence="1">
    <location>
        <begin position="1"/>
        <end position="20"/>
    </location>
</feature>
<sequence length="109" mass="11747">MFARMLWTSALLALPLVSWAQTHPCMNLLTQSAQAGVAAKICNKQVNMEAITQLHQQNQCAAFFAQDAVKSQLNTIASQASHQAALQAKQSGSQNYCQQAATDLGSLLK</sequence>
<evidence type="ECO:0000313" key="3">
    <source>
        <dbReference type="Proteomes" id="UP000832011"/>
    </source>
</evidence>
<accession>A0ABY4E4R4</accession>
<dbReference type="Proteomes" id="UP000832011">
    <property type="component" value="Chromosome"/>
</dbReference>
<keyword evidence="1" id="KW-0732">Signal</keyword>
<name>A0ABY4E4R4_9NEIS</name>
<evidence type="ECO:0000313" key="2">
    <source>
        <dbReference type="EMBL" id="UOO90746.1"/>
    </source>
</evidence>
<protein>
    <submittedName>
        <fullName evidence="2">Uncharacterized protein</fullName>
    </submittedName>
</protein>
<evidence type="ECO:0000256" key="1">
    <source>
        <dbReference type="SAM" id="SignalP"/>
    </source>
</evidence>
<gene>
    <name evidence="2" type="ORF">LVJ82_07200</name>
</gene>
<feature type="chain" id="PRO_5046682225" evidence="1">
    <location>
        <begin position="21"/>
        <end position="109"/>
    </location>
</feature>
<reference evidence="2 3" key="1">
    <citation type="journal article" date="2022" name="Res Sq">
        <title>Evolution of multicellular longitudinally dividing oral cavity symbionts (Neisseriaceae).</title>
        <authorList>
            <person name="Nyongesa S."/>
            <person name="Weber P."/>
            <person name="Bernet E."/>
            <person name="Pullido F."/>
            <person name="Nieckarz M."/>
            <person name="Delaby M."/>
            <person name="Nieves C."/>
            <person name="Viehboeck T."/>
            <person name="Krause N."/>
            <person name="Rivera-Millot A."/>
            <person name="Nakamura A."/>
            <person name="Vischer N."/>
            <person name="VanNieuwenhze M."/>
            <person name="Brun Y."/>
            <person name="Cava F."/>
            <person name="Bulgheresi S."/>
            <person name="Veyrier F."/>
        </authorList>
    </citation>
    <scope>NUCLEOTIDE SEQUENCE [LARGE SCALE GENOMIC DNA]</scope>
    <source>
        <strain evidence="2 3">SN4</strain>
    </source>
</reference>
<dbReference type="EMBL" id="CP091511">
    <property type="protein sequence ID" value="UOO90746.1"/>
    <property type="molecule type" value="Genomic_DNA"/>
</dbReference>
<dbReference type="RefSeq" id="WP_058305068.1">
    <property type="nucleotide sequence ID" value="NZ_CABKVG010000005.1"/>
</dbReference>